<dbReference type="InterPro" id="IPR012338">
    <property type="entry name" value="Beta-lactam/transpept-like"/>
</dbReference>
<organism evidence="1 2">
    <name type="scientific">Cytobacillus citreus</name>
    <dbReference type="NCBI Taxonomy" id="2833586"/>
    <lineage>
        <taxon>Bacteria</taxon>
        <taxon>Bacillati</taxon>
        <taxon>Bacillota</taxon>
        <taxon>Bacilli</taxon>
        <taxon>Bacillales</taxon>
        <taxon>Bacillaceae</taxon>
        <taxon>Cytobacillus</taxon>
    </lineage>
</organism>
<keyword evidence="2" id="KW-1185">Reference proteome</keyword>
<evidence type="ECO:0000313" key="2">
    <source>
        <dbReference type="Proteomes" id="UP000681027"/>
    </source>
</evidence>
<protein>
    <recommendedName>
        <fullName evidence="3">Beta-lactamase</fullName>
    </recommendedName>
</protein>
<gene>
    <name evidence="1" type="ORF">KHA94_21045</name>
</gene>
<dbReference type="EMBL" id="JAGYPM010000005">
    <property type="protein sequence ID" value="MBS4192632.1"/>
    <property type="molecule type" value="Genomic_DNA"/>
</dbReference>
<evidence type="ECO:0000313" key="1">
    <source>
        <dbReference type="EMBL" id="MBS4192632.1"/>
    </source>
</evidence>
<accession>A0ABS5NXR4</accession>
<proteinExistence type="predicted"/>
<dbReference type="Gene3D" id="3.40.710.10">
    <property type="entry name" value="DD-peptidase/beta-lactamase superfamily"/>
    <property type="match status" value="1"/>
</dbReference>
<dbReference type="RefSeq" id="WP_213104085.1">
    <property type="nucleotide sequence ID" value="NZ_JAGYPM010000005.1"/>
</dbReference>
<dbReference type="SUPFAM" id="SSF56601">
    <property type="entry name" value="beta-lactamase/transpeptidase-like"/>
    <property type="match status" value="1"/>
</dbReference>
<reference evidence="1 2" key="1">
    <citation type="submission" date="2021-05" db="EMBL/GenBank/DDBJ databases">
        <title>Novel Bacillus species.</title>
        <authorList>
            <person name="Liu G."/>
        </authorList>
    </citation>
    <scope>NUCLEOTIDE SEQUENCE [LARGE SCALE GENOMIC DNA]</scope>
    <source>
        <strain evidence="1 2">FJAT-49705</strain>
    </source>
</reference>
<sequence length="76" mass="8947">MIKLVRGITIQQVIEDFLGEPFESVMHEHIFKPLNMKKSYLMQNVHEIEGEDFSCGHNKDGKIVEGKYPIYPYHLR</sequence>
<comment type="caution">
    <text evidence="1">The sequence shown here is derived from an EMBL/GenBank/DDBJ whole genome shotgun (WGS) entry which is preliminary data.</text>
</comment>
<dbReference type="Proteomes" id="UP000681027">
    <property type="component" value="Unassembled WGS sequence"/>
</dbReference>
<name>A0ABS5NXR4_9BACI</name>
<evidence type="ECO:0008006" key="3">
    <source>
        <dbReference type="Google" id="ProtNLM"/>
    </source>
</evidence>